<dbReference type="SUPFAM" id="SSF52540">
    <property type="entry name" value="P-loop containing nucleoside triphosphate hydrolases"/>
    <property type="match status" value="1"/>
</dbReference>
<accession>A0A7L4P550</accession>
<dbReference type="PANTHER" id="PTHR30121:SF1">
    <property type="entry name" value="AAA+ ATPASE DOMAIN-CONTAINING PROTEIN"/>
    <property type="match status" value="1"/>
</dbReference>
<dbReference type="Pfam" id="PF05872">
    <property type="entry name" value="HerA_C"/>
    <property type="match status" value="1"/>
</dbReference>
<dbReference type="InterPro" id="IPR002789">
    <property type="entry name" value="HerA_central"/>
</dbReference>
<dbReference type="InterPro" id="IPR027417">
    <property type="entry name" value="P-loop_NTPase"/>
</dbReference>
<keyword evidence="3" id="KW-1185">Reference proteome</keyword>
<evidence type="ECO:0000313" key="2">
    <source>
        <dbReference type="EMBL" id="NYR14381.1"/>
    </source>
</evidence>
<dbReference type="Gene3D" id="3.40.50.300">
    <property type="entry name" value="P-loop containing nucleotide triphosphate hydrolases"/>
    <property type="match status" value="2"/>
</dbReference>
<feature type="domain" description="AAA+ ATPase" evidence="1">
    <location>
        <begin position="153"/>
        <end position="493"/>
    </location>
</feature>
<dbReference type="InterPro" id="IPR003593">
    <property type="entry name" value="AAA+_ATPase"/>
</dbReference>
<dbReference type="RefSeq" id="WP_179790181.1">
    <property type="nucleotide sequence ID" value="NZ_JAAVJF010000001.1"/>
</dbReference>
<sequence>MTCGFISRQFPAEVSFDEAKTYAVLTGCGLEVGSYVVVEGGGRRYLASVSKLQVADIYAVAKTPVLTPEQEKAVSLRLGPLIAELEILSECFGNSCGPPATPVPIHSSVRPPAPGEVGEMLGLPREGVVLGALALPSGRAVEGEVVRLPLEALRHHVLVVGTTGSGKTVLVKEIAKQLAGQQVVALDAVGHFYHLAYSGVRVRVVLPVTRQMARRGARAVVRRVVKTAAWGSRARFKARVRFKKQRATGEVYLAGAVVEVESPRGRGVFEVVPWALESRRILRDLPRAIPILSQQARIFYQRVLKRAVELSGQKTAEGLYEFLTSPAEGERRPVVMYEKLGMELGLHSSTMENIVRALLALVETGLVDVVGGGFRVVEPRYDFSGYTVVDISRLNVHQQRLVVYRILDAVYRRARPTTAVLIDEAHLFFPQTRSEDEQAFIEGHLTRLTRLGRARGIAVVFATHMPTDLNDVVVQLANTKVILRSDLKILDRLDVPAKDRRFLAVADKGIAYVRSYAYRHPIYVKVQKTVAHFG</sequence>
<dbReference type="Pfam" id="PF01935">
    <property type="entry name" value="DUF87"/>
    <property type="match status" value="1"/>
</dbReference>
<dbReference type="InterPro" id="IPR033186">
    <property type="entry name" value="HerA_C"/>
</dbReference>
<dbReference type="AlphaFoldDB" id="A0A7L4P550"/>
<dbReference type="EMBL" id="JAAVJF010000001">
    <property type="protein sequence ID" value="NYR14381.1"/>
    <property type="molecule type" value="Genomic_DNA"/>
</dbReference>
<protein>
    <submittedName>
        <fullName evidence="2">ATP-binding protein</fullName>
    </submittedName>
</protein>
<keyword evidence="2" id="KW-0547">Nucleotide-binding</keyword>
<comment type="caution">
    <text evidence="2">The sequence shown here is derived from an EMBL/GenBank/DDBJ whole genome shotgun (WGS) entry which is preliminary data.</text>
</comment>
<name>A0A7L4P550_9CREN</name>
<reference evidence="2 3" key="1">
    <citation type="journal article" date="2020" name="Nat. Commun.">
        <title>The structures of two archaeal type IV pili illuminate evolutionary relationships.</title>
        <authorList>
            <person name="Wang F."/>
            <person name="Baquero D.P."/>
            <person name="Su Z."/>
            <person name="Beltran L.C."/>
            <person name="Prangishvili D."/>
            <person name="Krupovic M."/>
            <person name="Egelman E.H."/>
        </authorList>
    </citation>
    <scope>NUCLEOTIDE SEQUENCE [LARGE SCALE GENOMIC DNA]</scope>
    <source>
        <strain evidence="2 3">2GA</strain>
    </source>
</reference>
<evidence type="ECO:0000313" key="3">
    <source>
        <dbReference type="Proteomes" id="UP000554766"/>
    </source>
</evidence>
<organism evidence="2 3">
    <name type="scientific">Pyrobaculum arsenaticum</name>
    <dbReference type="NCBI Taxonomy" id="121277"/>
    <lineage>
        <taxon>Archaea</taxon>
        <taxon>Thermoproteota</taxon>
        <taxon>Thermoprotei</taxon>
        <taxon>Thermoproteales</taxon>
        <taxon>Thermoproteaceae</taxon>
        <taxon>Pyrobaculum</taxon>
    </lineage>
</organism>
<keyword evidence="2" id="KW-0067">ATP-binding</keyword>
<proteinExistence type="predicted"/>
<dbReference type="SMART" id="SM00382">
    <property type="entry name" value="AAA"/>
    <property type="match status" value="1"/>
</dbReference>
<evidence type="ECO:0000259" key="1">
    <source>
        <dbReference type="SMART" id="SM00382"/>
    </source>
</evidence>
<dbReference type="InterPro" id="IPR051162">
    <property type="entry name" value="T4SS_component"/>
</dbReference>
<gene>
    <name evidence="2" type="ORF">HC235_00020</name>
</gene>
<dbReference type="GO" id="GO:0005524">
    <property type="term" value="F:ATP binding"/>
    <property type="evidence" value="ECO:0007669"/>
    <property type="project" value="UniProtKB-KW"/>
</dbReference>
<dbReference type="PANTHER" id="PTHR30121">
    <property type="entry name" value="UNCHARACTERIZED PROTEIN YJGR-RELATED"/>
    <property type="match status" value="1"/>
</dbReference>
<dbReference type="Proteomes" id="UP000554766">
    <property type="component" value="Unassembled WGS sequence"/>
</dbReference>